<dbReference type="KEGG" id="tva:5465269"/>
<feature type="compositionally biased region" description="Acidic residues" evidence="1">
    <location>
        <begin position="1395"/>
        <end position="1406"/>
    </location>
</feature>
<feature type="compositionally biased region" description="Pro residues" evidence="1">
    <location>
        <begin position="1312"/>
        <end position="1324"/>
    </location>
</feature>
<feature type="compositionally biased region" description="Low complexity" evidence="1">
    <location>
        <begin position="1327"/>
        <end position="1339"/>
    </location>
</feature>
<evidence type="ECO:0000313" key="3">
    <source>
        <dbReference type="Proteomes" id="UP000001542"/>
    </source>
</evidence>
<sequence length="1576" mass="179843">MRSISNSLRATGDENTHLVYIRYLNQVSVGKNQKIKEADPTQDFISKFKPKIPSAKEQKNQISKVSNTQQIETAISTLFDIENYNLLNLCEFCQTAYELRLKDFKFVNAAQVENIAFKTIITINLTLKNQIETIADYGSSVKLSKDVAPILHSPLKYLLINMDSVVFDDLVAILPGYIKLFTCFDKIMAVPNDSIVAGIIRELLKIFIDSMKSFLERKEYLTLDYATKLISAYILCPSTSLDFKKELNAFANLSVHNWDLIPEKFHEELFSLLCQTVCSKKYVDEFEINLYTFQIIANLTKEEKPVTESTKSFGTWINHLAEAHPNIYDEQFKIEIPKTLDFKKINQFKALMIEEVPPEIAMSVNAGKLFAERMSIHPSFLPTFLDVVPKDKVGLTIAMSMIIDNVFTNNNPEKFINLICSNDCYQIQRETVLSNISKISEPYCNLILQIIGPDLLSHSLYLRELVNSQRWKMILISSVPNHLRQMLKNGQTIDGLGVFIRDLYEKDAATCLSSSMAMLIIDCVISGNYNDFIDMVWLSEATMPNFPLIINAIQLILTKRTSVKTNDGVIAVFLNSLTFNVDSYTPEQAQKIVSSLFANMCMLPGLTMDTEILTTCIRVIQLFMERYQVARDEINNDVSRTLTSLTDSLKKFPADPHIFEMLKETIIGEKKELVSSTLLFMLYDWLKGTQLEKEYFLWSKQLCESSKSLAEIFYKKGFLNDAIKRFYYKEELADVSKSFFFSVARYYFHVDIWKNLVHSVKSHSSEINTSIKLVSMLKTTLEDAMADTESPENIFAVSNSVKGVKKFIKLLSILSNQDKTNPSLTIEYFKLVISTLYLLRKAKHIHKSHIFKLLGGALLSVNLSCLTLENLLLLVDLYNGLPNEKCRKDMLENVFLNMIFVERLDDKMRKSYFDNILSKIDFAANPIDIEFLLTYIWEIPDPKIEKFREIQWNYVAQIELSNKDTIAVALVFITRKNENIRKWAFNILLNALNKNDSNILAILNAMGHEPFAVLLNNRNIIERKRGIELLSIMSRYGTMNPTVRPYMENCAMYLSDNVSSDDTKFIYEKIFDENRKLKSADMLALFMAAFSQIKNKSKYEKFFNEINNSASDELTYFFDNYNWVPFVKNFVKSDKDFTTLVSTFVVYTVVHHTNQYLFRVYAALSDLKQSSILEAFIAKTIAGLIDCERISTVLSCATLAMQLVLYRPENGSFDSLKANETPNTTIARPLFELLQKLALSNSSYSIAICSDYMINVLQAAFFVAWRFSMLYEGGRLVEQCLTSIPRPALKNAIEQFTCFGPIPTKATLNSKPAPPPTRFTPPKPIPRDSSQNSSQTTQTKDQESGTEAKPASFKERLRLFSQHIRLYSNVQAKAPEFNPDEVIPPSVQNLNIDSDSSDSETSDDDDDFSIEVIQAIEKAKEPPKQKVNTIKLTPLKASIEKPQSSTLLGPNLIRQSSLRSSLRVPQNLRDTLPKFDQKPNLKEDNDDAILAKPVDCEGAQKFYTKSLQFSSLVVKDFRTIVSNYGKHSNMRKPIRYDKPGKEVIDKFINNAEERNKSLEKAASAFVIKSKSSSEEK</sequence>
<gene>
    <name evidence="2" type="ORF">TVAG_177970</name>
</gene>
<feature type="region of interest" description="Disordered" evidence="1">
    <location>
        <begin position="1306"/>
        <end position="1352"/>
    </location>
</feature>
<keyword evidence="3" id="KW-1185">Reference proteome</keyword>
<dbReference type="EMBL" id="DS113204">
    <property type="protein sequence ID" value="EAY19753.1"/>
    <property type="molecule type" value="Genomic_DNA"/>
</dbReference>
<evidence type="ECO:0000313" key="2">
    <source>
        <dbReference type="EMBL" id="EAY19753.1"/>
    </source>
</evidence>
<name>A2DIE9_TRIV3</name>
<organism evidence="2 3">
    <name type="scientific">Trichomonas vaginalis (strain ATCC PRA-98 / G3)</name>
    <dbReference type="NCBI Taxonomy" id="412133"/>
    <lineage>
        <taxon>Eukaryota</taxon>
        <taxon>Metamonada</taxon>
        <taxon>Parabasalia</taxon>
        <taxon>Trichomonadida</taxon>
        <taxon>Trichomonadidae</taxon>
        <taxon>Trichomonas</taxon>
    </lineage>
</organism>
<dbReference type="VEuPathDB" id="TrichDB:TVAGG3_0601430"/>
<proteinExistence type="predicted"/>
<dbReference type="RefSeq" id="XP_001580739.1">
    <property type="nucleotide sequence ID" value="XM_001580689.1"/>
</dbReference>
<reference evidence="2" key="1">
    <citation type="submission" date="2006-10" db="EMBL/GenBank/DDBJ databases">
        <authorList>
            <person name="Amadeo P."/>
            <person name="Zhao Q."/>
            <person name="Wortman J."/>
            <person name="Fraser-Liggett C."/>
            <person name="Carlton J."/>
        </authorList>
    </citation>
    <scope>NUCLEOTIDE SEQUENCE</scope>
    <source>
        <strain evidence="2">G3</strain>
    </source>
</reference>
<reference evidence="2" key="2">
    <citation type="journal article" date="2007" name="Science">
        <title>Draft genome sequence of the sexually transmitted pathogen Trichomonas vaginalis.</title>
        <authorList>
            <person name="Carlton J.M."/>
            <person name="Hirt R.P."/>
            <person name="Silva J.C."/>
            <person name="Delcher A.L."/>
            <person name="Schatz M."/>
            <person name="Zhao Q."/>
            <person name="Wortman J.R."/>
            <person name="Bidwell S.L."/>
            <person name="Alsmark U.C.M."/>
            <person name="Besteiro S."/>
            <person name="Sicheritz-Ponten T."/>
            <person name="Noel C.J."/>
            <person name="Dacks J.B."/>
            <person name="Foster P.G."/>
            <person name="Simillion C."/>
            <person name="Van de Peer Y."/>
            <person name="Miranda-Saavedra D."/>
            <person name="Barton G.J."/>
            <person name="Westrop G.D."/>
            <person name="Mueller S."/>
            <person name="Dessi D."/>
            <person name="Fiori P.L."/>
            <person name="Ren Q."/>
            <person name="Paulsen I."/>
            <person name="Zhang H."/>
            <person name="Bastida-Corcuera F.D."/>
            <person name="Simoes-Barbosa A."/>
            <person name="Brown M.T."/>
            <person name="Hayes R.D."/>
            <person name="Mukherjee M."/>
            <person name="Okumura C.Y."/>
            <person name="Schneider R."/>
            <person name="Smith A.J."/>
            <person name="Vanacova S."/>
            <person name="Villalvazo M."/>
            <person name="Haas B.J."/>
            <person name="Pertea M."/>
            <person name="Feldblyum T.V."/>
            <person name="Utterback T.R."/>
            <person name="Shu C.L."/>
            <person name="Osoegawa K."/>
            <person name="de Jong P.J."/>
            <person name="Hrdy I."/>
            <person name="Horvathova L."/>
            <person name="Zubacova Z."/>
            <person name="Dolezal P."/>
            <person name="Malik S.B."/>
            <person name="Logsdon J.M. Jr."/>
            <person name="Henze K."/>
            <person name="Gupta A."/>
            <person name="Wang C.C."/>
            <person name="Dunne R.L."/>
            <person name="Upcroft J.A."/>
            <person name="Upcroft P."/>
            <person name="White O."/>
            <person name="Salzberg S.L."/>
            <person name="Tang P."/>
            <person name="Chiu C.-H."/>
            <person name="Lee Y.-S."/>
            <person name="Embley T.M."/>
            <person name="Coombs G.H."/>
            <person name="Mottram J.C."/>
            <person name="Tachezy J."/>
            <person name="Fraser-Liggett C.M."/>
            <person name="Johnson P.J."/>
        </authorList>
    </citation>
    <scope>NUCLEOTIDE SEQUENCE [LARGE SCALE GENOMIC DNA]</scope>
    <source>
        <strain evidence="2">G3</strain>
    </source>
</reference>
<protein>
    <submittedName>
        <fullName evidence="2">Uncharacterized protein</fullName>
    </submittedName>
</protein>
<dbReference type="VEuPathDB" id="TrichDB:TVAG_177970"/>
<feature type="region of interest" description="Disordered" evidence="1">
    <location>
        <begin position="1376"/>
        <end position="1406"/>
    </location>
</feature>
<dbReference type="InParanoid" id="A2DIE9"/>
<dbReference type="Proteomes" id="UP000001542">
    <property type="component" value="Unassembled WGS sequence"/>
</dbReference>
<evidence type="ECO:0000256" key="1">
    <source>
        <dbReference type="SAM" id="MobiDB-lite"/>
    </source>
</evidence>
<accession>A2DIE9</accession>